<evidence type="ECO:0000256" key="13">
    <source>
        <dbReference type="ARBA" id="ARBA00030934"/>
    </source>
</evidence>
<dbReference type="GO" id="GO:0005886">
    <property type="term" value="C:plasma membrane"/>
    <property type="evidence" value="ECO:0007669"/>
    <property type="project" value="UniProtKB-SubCell"/>
</dbReference>
<dbReference type="AlphaFoldDB" id="A0A6S6PPC4"/>
<dbReference type="Proteomes" id="UP000515220">
    <property type="component" value="Plasmid pAAJCM20276_3"/>
</dbReference>
<accession>A0A6S6PPC4</accession>
<keyword evidence="4" id="KW-0813">Transport</keyword>
<keyword evidence="12 15" id="KW-0472">Membrane</keyword>
<evidence type="ECO:0000256" key="11">
    <source>
        <dbReference type="ARBA" id="ARBA00022989"/>
    </source>
</evidence>
<evidence type="ECO:0000256" key="12">
    <source>
        <dbReference type="ARBA" id="ARBA00023136"/>
    </source>
</evidence>
<keyword evidence="8 15" id="KW-0812">Transmembrane</keyword>
<evidence type="ECO:0000256" key="2">
    <source>
        <dbReference type="ARBA" id="ARBA00008224"/>
    </source>
</evidence>
<keyword evidence="11 15" id="KW-1133">Transmembrane helix</keyword>
<evidence type="ECO:0000256" key="10">
    <source>
        <dbReference type="ARBA" id="ARBA00022914"/>
    </source>
</evidence>
<evidence type="ECO:0000256" key="8">
    <source>
        <dbReference type="ARBA" id="ARBA00022692"/>
    </source>
</evidence>
<dbReference type="InterPro" id="IPR003457">
    <property type="entry name" value="Transprt_MerT"/>
</dbReference>
<evidence type="ECO:0000256" key="14">
    <source>
        <dbReference type="ARBA" id="ARBA00045720"/>
    </source>
</evidence>
<comment type="function">
    <text evidence="14">Involved in mercury resistance. Probably transfers a mercuric ion from the periplasmic Hg(2+)-binding protein MerP to the cytoplasmic mercuric reductase MerA.</text>
</comment>
<evidence type="ECO:0000256" key="4">
    <source>
        <dbReference type="ARBA" id="ARBA00022448"/>
    </source>
</evidence>
<dbReference type="GO" id="GO:0046872">
    <property type="term" value="F:metal ion binding"/>
    <property type="evidence" value="ECO:0007669"/>
    <property type="project" value="UniProtKB-KW"/>
</dbReference>
<geneLocation type="plasmid" evidence="16 17">
    <name>pAAJCM20276_3</name>
</geneLocation>
<keyword evidence="16" id="KW-0614">Plasmid</keyword>
<protein>
    <recommendedName>
        <fullName evidence="3">Mercuric transport protein MerT</fullName>
    </recommendedName>
    <alternativeName>
        <fullName evidence="13">Mercury ion transport protein</fullName>
    </alternativeName>
</protein>
<evidence type="ECO:0000256" key="7">
    <source>
        <dbReference type="ARBA" id="ARBA00022519"/>
    </source>
</evidence>
<comment type="similarity">
    <text evidence="2">Belongs to the MerT family.</text>
</comment>
<evidence type="ECO:0000313" key="16">
    <source>
        <dbReference type="EMBL" id="BCI69133.1"/>
    </source>
</evidence>
<evidence type="ECO:0000256" key="6">
    <source>
        <dbReference type="ARBA" id="ARBA00022475"/>
    </source>
</evidence>
<evidence type="ECO:0000256" key="9">
    <source>
        <dbReference type="ARBA" id="ARBA00022723"/>
    </source>
</evidence>
<evidence type="ECO:0000313" key="17">
    <source>
        <dbReference type="Proteomes" id="UP000515220"/>
    </source>
</evidence>
<keyword evidence="7" id="KW-0997">Cell inner membrane</keyword>
<dbReference type="Gene3D" id="1.10.287.910">
    <property type="entry name" value="bacterial mercury transporter, merf"/>
    <property type="match status" value="1"/>
</dbReference>
<name>A0A6S6PPC4_ACEAC</name>
<evidence type="ECO:0000256" key="15">
    <source>
        <dbReference type="SAM" id="Phobius"/>
    </source>
</evidence>
<evidence type="ECO:0000256" key="5">
    <source>
        <dbReference type="ARBA" id="ARBA00022466"/>
    </source>
</evidence>
<dbReference type="EMBL" id="AP023329">
    <property type="protein sequence ID" value="BCI69133.1"/>
    <property type="molecule type" value="Genomic_DNA"/>
</dbReference>
<evidence type="ECO:0000256" key="3">
    <source>
        <dbReference type="ARBA" id="ARBA00017053"/>
    </source>
</evidence>
<keyword evidence="10" id="KW-0476">Mercury</keyword>
<sequence>MKWNSNREASRMDRANMQMQVLEQPKATASRRPGWFAAGGVVGAILASTCCIAPLLLLMLGVSGAWMGNLTALEPYKPYAAAVALVFIGLGFRQVYFKPKGACAEDSYCARPQASRITKSALWLATVLVLLALTISWWAPLFY</sequence>
<dbReference type="GO" id="GO:0015097">
    <property type="term" value="F:mercury ion transmembrane transporter activity"/>
    <property type="evidence" value="ECO:0007669"/>
    <property type="project" value="InterPro"/>
</dbReference>
<reference evidence="16 17" key="1">
    <citation type="submission" date="2020-07" db="EMBL/GenBank/DDBJ databases">
        <title>Complete Genome Sequence of an acetic acid bacterium, Acetobacter aceti JCM20276.</title>
        <authorList>
            <person name="Hirose Y."/>
            <person name="Mihara H."/>
        </authorList>
    </citation>
    <scope>NUCLEOTIDE SEQUENCE [LARGE SCALE GENOMIC DNA]</scope>
    <source>
        <strain evidence="16 17">JCM20276</strain>
        <plasmid evidence="16 17">pAAJCM20276_3</plasmid>
    </source>
</reference>
<comment type="subcellular location">
    <subcellularLocation>
        <location evidence="1">Cell inner membrane</location>
        <topology evidence="1">Multi-pass membrane protein</topology>
    </subcellularLocation>
</comment>
<keyword evidence="5" id="KW-0475">Mercuric resistance</keyword>
<proteinExistence type="inferred from homology"/>
<organism evidence="16 17">
    <name type="scientific">Acetobacter aceti</name>
    <dbReference type="NCBI Taxonomy" id="435"/>
    <lineage>
        <taxon>Bacteria</taxon>
        <taxon>Pseudomonadati</taxon>
        <taxon>Pseudomonadota</taxon>
        <taxon>Alphaproteobacteria</taxon>
        <taxon>Acetobacterales</taxon>
        <taxon>Acetobacteraceae</taxon>
        <taxon>Acetobacter</taxon>
        <taxon>Acetobacter subgen. Acetobacter</taxon>
    </lineage>
</organism>
<dbReference type="Pfam" id="PF02411">
    <property type="entry name" value="MerT"/>
    <property type="match status" value="1"/>
</dbReference>
<feature type="transmembrane region" description="Helical" evidence="15">
    <location>
        <begin position="79"/>
        <end position="96"/>
    </location>
</feature>
<gene>
    <name evidence="16" type="ORF">AAJCM20276_37570</name>
</gene>
<evidence type="ECO:0000256" key="1">
    <source>
        <dbReference type="ARBA" id="ARBA00004429"/>
    </source>
</evidence>
<keyword evidence="9" id="KW-0479">Metal-binding</keyword>
<feature type="transmembrane region" description="Helical" evidence="15">
    <location>
        <begin position="35"/>
        <end position="59"/>
    </location>
</feature>
<feature type="transmembrane region" description="Helical" evidence="15">
    <location>
        <begin position="121"/>
        <end position="139"/>
    </location>
</feature>
<keyword evidence="6" id="KW-1003">Cell membrane</keyword>